<comment type="function">
    <text evidence="10">Protein O-mannosyltransferase that catalyzes the transfer of a single mannose residue from a polyprenol phospho-mannosyl lipidic donor to the hydroxyl group of selected serine and threonine residues in acceptor proteins.</text>
</comment>
<evidence type="ECO:0000256" key="6">
    <source>
        <dbReference type="ARBA" id="ARBA00022692"/>
    </source>
</evidence>
<organism evidence="14 15">
    <name type="scientific">Candidatus Ruania gallistercoris</name>
    <dbReference type="NCBI Taxonomy" id="2838746"/>
    <lineage>
        <taxon>Bacteria</taxon>
        <taxon>Bacillati</taxon>
        <taxon>Actinomycetota</taxon>
        <taxon>Actinomycetes</taxon>
        <taxon>Micrococcales</taxon>
        <taxon>Ruaniaceae</taxon>
        <taxon>Ruania</taxon>
    </lineage>
</organism>
<dbReference type="InterPro" id="IPR003342">
    <property type="entry name" value="ArnT-like_N"/>
</dbReference>
<dbReference type="GO" id="GO:0004169">
    <property type="term" value="F:dolichyl-phosphate-mannose-protein mannosyltransferase activity"/>
    <property type="evidence" value="ECO:0007669"/>
    <property type="project" value="UniProtKB-UniRule"/>
</dbReference>
<dbReference type="InterPro" id="IPR027005">
    <property type="entry name" value="PMT-like"/>
</dbReference>
<evidence type="ECO:0000313" key="15">
    <source>
        <dbReference type="Proteomes" id="UP000824037"/>
    </source>
</evidence>
<reference evidence="14" key="1">
    <citation type="journal article" date="2021" name="PeerJ">
        <title>Extensive microbial diversity within the chicken gut microbiome revealed by metagenomics and culture.</title>
        <authorList>
            <person name="Gilroy R."/>
            <person name="Ravi A."/>
            <person name="Getino M."/>
            <person name="Pursley I."/>
            <person name="Horton D.L."/>
            <person name="Alikhan N.F."/>
            <person name="Baker D."/>
            <person name="Gharbi K."/>
            <person name="Hall N."/>
            <person name="Watson M."/>
            <person name="Adriaenssens E.M."/>
            <person name="Foster-Nyarko E."/>
            <person name="Jarju S."/>
            <person name="Secka A."/>
            <person name="Antonio M."/>
            <person name="Oren A."/>
            <person name="Chaudhuri R.R."/>
            <person name="La Ragione R."/>
            <person name="Hildebrand F."/>
            <person name="Pallen M.J."/>
        </authorList>
    </citation>
    <scope>NUCLEOTIDE SEQUENCE</scope>
    <source>
        <strain evidence="14">ChiGjej4B4-7305</strain>
    </source>
</reference>
<comment type="pathway">
    <text evidence="2 10">Protein modification; protein glycosylation.</text>
</comment>
<dbReference type="Proteomes" id="UP000824037">
    <property type="component" value="Unassembled WGS sequence"/>
</dbReference>
<dbReference type="Pfam" id="PF02366">
    <property type="entry name" value="PMT"/>
    <property type="match status" value="1"/>
</dbReference>
<evidence type="ECO:0000256" key="11">
    <source>
        <dbReference type="SAM" id="MobiDB-lite"/>
    </source>
</evidence>
<evidence type="ECO:0000256" key="7">
    <source>
        <dbReference type="ARBA" id="ARBA00022989"/>
    </source>
</evidence>
<comment type="caution">
    <text evidence="14">The sequence shown here is derived from an EMBL/GenBank/DDBJ whole genome shotgun (WGS) entry which is preliminary data.</text>
</comment>
<evidence type="ECO:0000259" key="13">
    <source>
        <dbReference type="Pfam" id="PF16192"/>
    </source>
</evidence>
<evidence type="ECO:0000256" key="10">
    <source>
        <dbReference type="RuleBase" id="RU367007"/>
    </source>
</evidence>
<feature type="transmembrane region" description="Helical" evidence="10">
    <location>
        <begin position="275"/>
        <end position="296"/>
    </location>
</feature>
<keyword evidence="4 10" id="KW-0328">Glycosyltransferase</keyword>
<feature type="compositionally biased region" description="Low complexity" evidence="11">
    <location>
        <begin position="80"/>
        <end position="103"/>
    </location>
</feature>
<accession>A0A9D2EAW2</accession>
<dbReference type="InterPro" id="IPR032421">
    <property type="entry name" value="PMT_4TMC"/>
</dbReference>
<evidence type="ECO:0000313" key="14">
    <source>
        <dbReference type="EMBL" id="HIZ34219.1"/>
    </source>
</evidence>
<reference evidence="14" key="2">
    <citation type="submission" date="2021-04" db="EMBL/GenBank/DDBJ databases">
        <authorList>
            <person name="Gilroy R."/>
        </authorList>
    </citation>
    <scope>NUCLEOTIDE SEQUENCE</scope>
    <source>
        <strain evidence="14">ChiGjej4B4-7305</strain>
    </source>
</reference>
<feature type="compositionally biased region" description="Basic and acidic residues" evidence="11">
    <location>
        <begin position="40"/>
        <end position="53"/>
    </location>
</feature>
<dbReference type="AlphaFoldDB" id="A0A9D2EAW2"/>
<evidence type="ECO:0000259" key="12">
    <source>
        <dbReference type="Pfam" id="PF02366"/>
    </source>
</evidence>
<feature type="transmembrane region" description="Helical" evidence="10">
    <location>
        <begin position="250"/>
        <end position="268"/>
    </location>
</feature>
<evidence type="ECO:0000256" key="2">
    <source>
        <dbReference type="ARBA" id="ARBA00004922"/>
    </source>
</evidence>
<evidence type="ECO:0000256" key="3">
    <source>
        <dbReference type="ARBA" id="ARBA00007222"/>
    </source>
</evidence>
<evidence type="ECO:0000256" key="5">
    <source>
        <dbReference type="ARBA" id="ARBA00022679"/>
    </source>
</evidence>
<keyword evidence="7 10" id="KW-1133">Transmembrane helix</keyword>
<keyword evidence="8 10" id="KW-0472">Membrane</keyword>
<evidence type="ECO:0000256" key="8">
    <source>
        <dbReference type="ARBA" id="ARBA00023136"/>
    </source>
</evidence>
<protein>
    <recommendedName>
        <fullName evidence="9 10">Polyprenol-phosphate-mannose--protein mannosyltransferase</fullName>
        <ecNumber evidence="10">2.4.1.-</ecNumber>
    </recommendedName>
</protein>
<evidence type="ECO:0000256" key="1">
    <source>
        <dbReference type="ARBA" id="ARBA00004127"/>
    </source>
</evidence>
<keyword evidence="10" id="KW-1003">Cell membrane</keyword>
<dbReference type="EC" id="2.4.1.-" evidence="10"/>
<feature type="transmembrane region" description="Helical" evidence="10">
    <location>
        <begin position="302"/>
        <end position="320"/>
    </location>
</feature>
<dbReference type="PANTHER" id="PTHR10050">
    <property type="entry name" value="DOLICHYL-PHOSPHATE-MANNOSE--PROTEIN MANNOSYLTRANSFERASE"/>
    <property type="match status" value="1"/>
</dbReference>
<name>A0A9D2EAW2_9MICO</name>
<feature type="transmembrane region" description="Helical" evidence="10">
    <location>
        <begin position="532"/>
        <end position="549"/>
    </location>
</feature>
<feature type="region of interest" description="Disordered" evidence="11">
    <location>
        <begin position="25"/>
        <end position="109"/>
    </location>
</feature>
<sequence>MSVSDLPLFIAPYLKCSLATLSSVRRRPGGEAQPIGVEGVDPRREWSDLRRTGADPQSLGTAVPTHTLAGVRAEGRQGEPARTPDAAPSTPSPADSTRPDSPAGARHAARYPGGWHRLRALARRPDLPETHSSAEQIRSVLQERLLSAAPGSRLWGWVGALLVTAVAGVLRLVHLERPARLVFDETYYVKQAYSLLTLGYEGDWNEEPDENFAAGDFSDLNRTADYVVHPSVGKWMIAIGMRLLGPENPWGWRISAAVIGTLSVLLLARIARRLFSSNLLGATAGLLLAVDGAHIALSRVSILDIFLQFWVLAGFAALLLDRESHRRQLARRAADQLARRGTYADPWGPKAGLRGWLLVAGVCLGLACGVKWSGVYALAVFGLVAVAWSVTARRELSVRMWAGAGLVRDGARAFFVLVPTAAAVYVLTWLPWWLNPNSYNRQWAGEVNAVAEEPQRTWMPDWLNSWWEYHLKMWDFHNNLNSEHTYMSHPLGWLVQWRPTSFAWRDVEDGTSMDLCGASRCVGAISSVGNPVLWWGGALGLLLVLWFAVRHRDWRAWAVLAGYGATYLPWFAYTERTIFTFYTVALAPFVALALTFALGILLGRPSWPLRERRPGIWTAAGIVVLAVLVCAFYWPIWSNQWVPYWFWRLHMLLPSWV</sequence>
<comment type="subcellular location">
    <subcellularLocation>
        <location evidence="10">Cell membrane</location>
    </subcellularLocation>
    <subcellularLocation>
        <location evidence="1">Endomembrane system</location>
        <topology evidence="1">Multi-pass membrane protein</topology>
    </subcellularLocation>
</comment>
<feature type="transmembrane region" description="Helical" evidence="10">
    <location>
        <begin position="413"/>
        <end position="434"/>
    </location>
</feature>
<keyword evidence="5 10" id="KW-0808">Transferase</keyword>
<evidence type="ECO:0000256" key="9">
    <source>
        <dbReference type="ARBA" id="ARBA00093617"/>
    </source>
</evidence>
<dbReference type="Pfam" id="PF16192">
    <property type="entry name" value="PMT_4TMC"/>
    <property type="match status" value="1"/>
</dbReference>
<comment type="similarity">
    <text evidence="3 10">Belongs to the glycosyltransferase 39 family.</text>
</comment>
<feature type="domain" description="Protein O-mannosyl-transferase C-terminal four TM" evidence="13">
    <location>
        <begin position="463"/>
        <end position="634"/>
    </location>
</feature>
<feature type="transmembrane region" description="Helical" evidence="10">
    <location>
        <begin position="373"/>
        <end position="392"/>
    </location>
</feature>
<feature type="transmembrane region" description="Helical" evidence="10">
    <location>
        <begin position="615"/>
        <end position="636"/>
    </location>
</feature>
<gene>
    <name evidence="14" type="ORF">H9815_00440</name>
</gene>
<proteinExistence type="inferred from homology"/>
<feature type="domain" description="ArnT-like N-terminal" evidence="12">
    <location>
        <begin position="163"/>
        <end position="319"/>
    </location>
</feature>
<dbReference type="GO" id="GO:0005886">
    <property type="term" value="C:plasma membrane"/>
    <property type="evidence" value="ECO:0007669"/>
    <property type="project" value="UniProtKB-SubCell"/>
</dbReference>
<feature type="transmembrane region" description="Helical" evidence="10">
    <location>
        <begin position="556"/>
        <end position="573"/>
    </location>
</feature>
<evidence type="ECO:0000256" key="4">
    <source>
        <dbReference type="ARBA" id="ARBA00022676"/>
    </source>
</evidence>
<feature type="transmembrane region" description="Helical" evidence="10">
    <location>
        <begin position="579"/>
        <end position="603"/>
    </location>
</feature>
<dbReference type="PANTHER" id="PTHR10050:SF46">
    <property type="entry name" value="PROTEIN O-MANNOSYL-TRANSFERASE 2"/>
    <property type="match status" value="1"/>
</dbReference>
<dbReference type="EMBL" id="DXBY01000012">
    <property type="protein sequence ID" value="HIZ34219.1"/>
    <property type="molecule type" value="Genomic_DNA"/>
</dbReference>
<keyword evidence="6 10" id="KW-0812">Transmembrane</keyword>
<dbReference type="GO" id="GO:0012505">
    <property type="term" value="C:endomembrane system"/>
    <property type="evidence" value="ECO:0007669"/>
    <property type="project" value="UniProtKB-SubCell"/>
</dbReference>
<feature type="transmembrane region" description="Helical" evidence="10">
    <location>
        <begin position="351"/>
        <end position="367"/>
    </location>
</feature>